<dbReference type="EMBL" id="JACHMH010000001">
    <property type="protein sequence ID" value="MBB4678885.1"/>
    <property type="molecule type" value="Genomic_DNA"/>
</dbReference>
<feature type="signal peptide" evidence="1">
    <location>
        <begin position="1"/>
        <end position="20"/>
    </location>
</feature>
<keyword evidence="1" id="KW-0732">Signal</keyword>
<evidence type="ECO:0000256" key="1">
    <source>
        <dbReference type="SAM" id="SignalP"/>
    </source>
</evidence>
<dbReference type="PROSITE" id="PS50234">
    <property type="entry name" value="VWFA"/>
    <property type="match status" value="1"/>
</dbReference>
<dbReference type="Pfam" id="PF13531">
    <property type="entry name" value="SBP_bac_11"/>
    <property type="match status" value="1"/>
</dbReference>
<accession>A0A7W7CD22</accession>
<protein>
    <submittedName>
        <fullName evidence="3">Ca-activated chloride channel family protein</fullName>
    </submittedName>
</protein>
<feature type="domain" description="VWFA" evidence="2">
    <location>
        <begin position="332"/>
        <end position="469"/>
    </location>
</feature>
<dbReference type="SMART" id="SM00327">
    <property type="entry name" value="VWA"/>
    <property type="match status" value="1"/>
</dbReference>
<name>A0A7W7CD22_9PSEU</name>
<proteinExistence type="predicted"/>
<dbReference type="Gene3D" id="3.40.50.410">
    <property type="entry name" value="von Willebrand factor, type A domain"/>
    <property type="match status" value="1"/>
</dbReference>
<dbReference type="SUPFAM" id="SSF53300">
    <property type="entry name" value="vWA-like"/>
    <property type="match status" value="1"/>
</dbReference>
<gene>
    <name evidence="3" type="ORF">HNR67_005003</name>
</gene>
<evidence type="ECO:0000259" key="2">
    <source>
        <dbReference type="PROSITE" id="PS50234"/>
    </source>
</evidence>
<organism evidence="3 4">
    <name type="scientific">Crossiella cryophila</name>
    <dbReference type="NCBI Taxonomy" id="43355"/>
    <lineage>
        <taxon>Bacteria</taxon>
        <taxon>Bacillati</taxon>
        <taxon>Actinomycetota</taxon>
        <taxon>Actinomycetes</taxon>
        <taxon>Pseudonocardiales</taxon>
        <taxon>Pseudonocardiaceae</taxon>
        <taxon>Crossiella</taxon>
    </lineage>
</organism>
<dbReference type="PROSITE" id="PS51257">
    <property type="entry name" value="PROKAR_LIPOPROTEIN"/>
    <property type="match status" value="1"/>
</dbReference>
<evidence type="ECO:0000313" key="4">
    <source>
        <dbReference type="Proteomes" id="UP000533598"/>
    </source>
</evidence>
<dbReference type="Gene3D" id="3.40.190.10">
    <property type="entry name" value="Periplasmic binding protein-like II"/>
    <property type="match status" value="1"/>
</dbReference>
<sequence>MRRLLAAGLVLGLVAGCAGSGPEPVTLSVLASSELADLAPVLAELKKDTGIDLAMDYRGTVEASNSLTPGQYKHDLAWLSSDRFFQLRTRKTGTHGPAPLATRTMLSPLVVGLPASKARKLRDSVPGGQPTWADLAARAAAGEFRFGMADPHITGSGLAALIGVATAAAGTGVSLRPEDVACDKLRGFFTGRAFTAQSTPALTEEYVKRQGEVDAIVSYESVLLSLQTTGKLKEPLELIYPRDGIVLADYPLLLLDNDKRAAYDRLTEWLRSERVQRLIMERTARRPIDPALSRTEQLRPEIGNSLYFPDRQEVVDTLLAAYDRATSGAGRQVVFVLDFSASMAGSRIEALRAAFKELSGAGGFDRFHRGETITVLRFAGQVLEEKTVTVSGPGDLDTVNRLLATEELGKGTAIWSALDHAYRTVKGEASIVLMTDGENNAGISLADFLRNREHAPEGKSVRTYAIRFGTADPVELTRAAQATGGRMVDAAQTSLLAAVKEIRGCG</sequence>
<dbReference type="Pfam" id="PF13519">
    <property type="entry name" value="VWA_2"/>
    <property type="match status" value="1"/>
</dbReference>
<dbReference type="InterPro" id="IPR036465">
    <property type="entry name" value="vWFA_dom_sf"/>
</dbReference>
<dbReference type="RefSeq" id="WP_185004695.1">
    <property type="nucleotide sequence ID" value="NZ_BAAAUI010000070.1"/>
</dbReference>
<reference evidence="3 4" key="1">
    <citation type="submission" date="2020-08" db="EMBL/GenBank/DDBJ databases">
        <title>Sequencing the genomes of 1000 actinobacteria strains.</title>
        <authorList>
            <person name="Klenk H.-P."/>
        </authorList>
    </citation>
    <scope>NUCLEOTIDE SEQUENCE [LARGE SCALE GENOMIC DNA]</scope>
    <source>
        <strain evidence="3 4">DSM 44230</strain>
    </source>
</reference>
<evidence type="ECO:0000313" key="3">
    <source>
        <dbReference type="EMBL" id="MBB4678885.1"/>
    </source>
</evidence>
<dbReference type="CDD" id="cd00198">
    <property type="entry name" value="vWFA"/>
    <property type="match status" value="1"/>
</dbReference>
<dbReference type="AlphaFoldDB" id="A0A7W7CD22"/>
<dbReference type="SUPFAM" id="SSF53850">
    <property type="entry name" value="Periplasmic binding protein-like II"/>
    <property type="match status" value="1"/>
</dbReference>
<dbReference type="Proteomes" id="UP000533598">
    <property type="component" value="Unassembled WGS sequence"/>
</dbReference>
<comment type="caution">
    <text evidence="3">The sequence shown here is derived from an EMBL/GenBank/DDBJ whole genome shotgun (WGS) entry which is preliminary data.</text>
</comment>
<keyword evidence="4" id="KW-1185">Reference proteome</keyword>
<feature type="chain" id="PRO_5031026598" evidence="1">
    <location>
        <begin position="21"/>
        <end position="506"/>
    </location>
</feature>
<dbReference type="InterPro" id="IPR002035">
    <property type="entry name" value="VWF_A"/>
</dbReference>